<dbReference type="InterPro" id="IPR007842">
    <property type="entry name" value="HEPN_dom"/>
</dbReference>
<dbReference type="Pfam" id="PF05168">
    <property type="entry name" value="HEPN"/>
    <property type="match status" value="1"/>
</dbReference>
<reference evidence="2" key="1">
    <citation type="journal article" date="2014" name="Front. Microbiol.">
        <title>High frequency of phylogenetically diverse reductive dehalogenase-homologous genes in deep subseafloor sedimentary metagenomes.</title>
        <authorList>
            <person name="Kawai M."/>
            <person name="Futagami T."/>
            <person name="Toyoda A."/>
            <person name="Takaki Y."/>
            <person name="Nishi S."/>
            <person name="Hori S."/>
            <person name="Arai W."/>
            <person name="Tsubouchi T."/>
            <person name="Morono Y."/>
            <person name="Uchiyama I."/>
            <person name="Ito T."/>
            <person name="Fujiyama A."/>
            <person name="Inagaki F."/>
            <person name="Takami H."/>
        </authorList>
    </citation>
    <scope>NUCLEOTIDE SEQUENCE</scope>
    <source>
        <strain evidence="2">Expedition CK06-06</strain>
    </source>
</reference>
<comment type="caution">
    <text evidence="2">The sequence shown here is derived from an EMBL/GenBank/DDBJ whole genome shotgun (WGS) entry which is preliminary data.</text>
</comment>
<gene>
    <name evidence="2" type="ORF">S06H3_26276</name>
</gene>
<accession>X1M8Y1</accession>
<dbReference type="Gene3D" id="1.20.120.330">
    <property type="entry name" value="Nucleotidyltransferases domain 2"/>
    <property type="match status" value="1"/>
</dbReference>
<dbReference type="EMBL" id="BARV01015176">
    <property type="protein sequence ID" value="GAI27743.1"/>
    <property type="molecule type" value="Genomic_DNA"/>
</dbReference>
<feature type="domain" description="HEPN" evidence="1">
    <location>
        <begin position="1"/>
        <end position="97"/>
    </location>
</feature>
<dbReference type="AlphaFoldDB" id="X1M8Y1"/>
<dbReference type="PROSITE" id="PS50910">
    <property type="entry name" value="HEPN"/>
    <property type="match status" value="1"/>
</dbReference>
<dbReference type="SMART" id="SM00748">
    <property type="entry name" value="HEPN"/>
    <property type="match status" value="1"/>
</dbReference>
<name>X1M8Y1_9ZZZZ</name>
<sequence length="109" mass="12710">MLKSGRYIYVIFMCHLSLEKMLKAITTEITQKISPKSHNLIYLLKLGNIQLPPELFNFIAKINNVSIITRYPEDFSKILEAYPKGVAEEYLSKTKEIHKCLKKHKTLKK</sequence>
<evidence type="ECO:0000313" key="2">
    <source>
        <dbReference type="EMBL" id="GAI27743.1"/>
    </source>
</evidence>
<dbReference type="SUPFAM" id="SSF81593">
    <property type="entry name" value="Nucleotidyltransferase substrate binding subunit/domain"/>
    <property type="match status" value="1"/>
</dbReference>
<protein>
    <recommendedName>
        <fullName evidence="1">HEPN domain-containing protein</fullName>
    </recommendedName>
</protein>
<organism evidence="2">
    <name type="scientific">marine sediment metagenome</name>
    <dbReference type="NCBI Taxonomy" id="412755"/>
    <lineage>
        <taxon>unclassified sequences</taxon>
        <taxon>metagenomes</taxon>
        <taxon>ecological metagenomes</taxon>
    </lineage>
</organism>
<evidence type="ECO:0000259" key="1">
    <source>
        <dbReference type="PROSITE" id="PS50910"/>
    </source>
</evidence>
<proteinExistence type="predicted"/>